<reference evidence="7 8" key="1">
    <citation type="journal article" date="2012" name="J. Bacteriol.">
        <title>Complete Genome Sequence of the Beer Spoilage Organism Pediococcus claussenii ATCC BAA-344T.</title>
        <authorList>
            <person name="Pittet V."/>
            <person name="Abegunde T."/>
            <person name="Marfleet T."/>
            <person name="Haakensen M."/>
            <person name="Morrow K."/>
            <person name="Jayaprakash T."/>
            <person name="Schroeder K."/>
            <person name="Trost B."/>
            <person name="Byrns S."/>
            <person name="Bergsveinson J."/>
            <person name="Kusalik A."/>
            <person name="Ziola B."/>
        </authorList>
    </citation>
    <scope>NUCLEOTIDE SEQUENCE [LARGE SCALE GENOMIC DNA]</scope>
    <source>
        <strain evidence="7 8">ATCC BAA-344</strain>
    </source>
</reference>
<keyword evidence="2" id="KW-0808">Transferase</keyword>
<dbReference type="InterPro" id="IPR050306">
    <property type="entry name" value="PfkB_Carbo_kinase"/>
</dbReference>
<dbReference type="AlphaFoldDB" id="G8PBQ7"/>
<dbReference type="PATRIC" id="fig|701521.8.peg.1653"/>
<dbReference type="GO" id="GO:0005524">
    <property type="term" value="F:ATP binding"/>
    <property type="evidence" value="ECO:0007669"/>
    <property type="project" value="UniProtKB-KW"/>
</dbReference>
<evidence type="ECO:0000313" key="7">
    <source>
        <dbReference type="EMBL" id="AEV95965.1"/>
    </source>
</evidence>
<dbReference type="Gene3D" id="3.40.1190.20">
    <property type="match status" value="1"/>
</dbReference>
<evidence type="ECO:0000256" key="3">
    <source>
        <dbReference type="ARBA" id="ARBA00022741"/>
    </source>
</evidence>
<dbReference type="RefSeq" id="WP_014216159.1">
    <property type="nucleotide sequence ID" value="NC_016605.1"/>
</dbReference>
<dbReference type="InterPro" id="IPR011611">
    <property type="entry name" value="PfkB_dom"/>
</dbReference>
<dbReference type="SUPFAM" id="SSF53613">
    <property type="entry name" value="Ribokinase-like"/>
    <property type="match status" value="1"/>
</dbReference>
<dbReference type="InterPro" id="IPR029056">
    <property type="entry name" value="Ribokinase-like"/>
</dbReference>
<feature type="domain" description="Carbohydrate kinase PfkB" evidence="6">
    <location>
        <begin position="6"/>
        <end position="305"/>
    </location>
</feature>
<dbReference type="Pfam" id="PF00294">
    <property type="entry name" value="PfkB"/>
    <property type="match status" value="1"/>
</dbReference>
<evidence type="ECO:0000256" key="1">
    <source>
        <dbReference type="ARBA" id="ARBA00010688"/>
    </source>
</evidence>
<gene>
    <name evidence="7" type="ordered locus">PECL_1751</name>
</gene>
<dbReference type="CDD" id="cd01166">
    <property type="entry name" value="KdgK"/>
    <property type="match status" value="1"/>
</dbReference>
<protein>
    <submittedName>
        <fullName evidence="7">PfkB carbohydrate kinase family protein</fullName>
    </submittedName>
</protein>
<evidence type="ECO:0000256" key="5">
    <source>
        <dbReference type="ARBA" id="ARBA00022840"/>
    </source>
</evidence>
<organism evidence="7 8">
    <name type="scientific">Pediococcus claussenii (strain ATCC BAA-344 / DSM 14800 / JCM 18046 / KCTC 3811 / LMG 21948 / P06)</name>
    <dbReference type="NCBI Taxonomy" id="701521"/>
    <lineage>
        <taxon>Bacteria</taxon>
        <taxon>Bacillati</taxon>
        <taxon>Bacillota</taxon>
        <taxon>Bacilli</taxon>
        <taxon>Lactobacillales</taxon>
        <taxon>Lactobacillaceae</taxon>
        <taxon>Pediococcus</taxon>
    </lineage>
</organism>
<evidence type="ECO:0000259" key="6">
    <source>
        <dbReference type="Pfam" id="PF00294"/>
    </source>
</evidence>
<sequence length="316" mass="34913">MSEFLTIGEPIALFASTDEDQSLADSQNFRKFLAGAEVNVTVGVSRLGHTTEYLTQLGNDPFGDFIKKELHDNDIGTDYIEQVDDYWTAFQLKDKVSKGDPSIYYFRKGSAAAHFEKDVLDKVDFSDVKIAHLSGIFPAISEQAFESFEYLIKLLREHQIQTVFDPNLRPQLWSSTEKMVQTINNLAKEAEIILPGVGEGEILVGSRDLETIADFYLNQSDVTKTVIIKDGPSGAFVKQKNGESYFVDGFKVDHVIDTVGAGDGFALGLETGLLEGLSLKEAVRRGNAIGALAVQAPGDNDGYPDREQLEKFLKEN</sequence>
<dbReference type="STRING" id="701521.PECL_1751"/>
<dbReference type="KEGG" id="pce:PECL_1751"/>
<dbReference type="EMBL" id="CP003137">
    <property type="protein sequence ID" value="AEV95965.1"/>
    <property type="molecule type" value="Genomic_DNA"/>
</dbReference>
<evidence type="ECO:0000313" key="8">
    <source>
        <dbReference type="Proteomes" id="UP000005444"/>
    </source>
</evidence>
<proteinExistence type="inferred from homology"/>
<evidence type="ECO:0000256" key="4">
    <source>
        <dbReference type="ARBA" id="ARBA00022777"/>
    </source>
</evidence>
<keyword evidence="4 7" id="KW-0418">Kinase</keyword>
<keyword evidence="5" id="KW-0067">ATP-binding</keyword>
<dbReference type="PANTHER" id="PTHR43085:SF1">
    <property type="entry name" value="PSEUDOURIDINE KINASE-RELATED"/>
    <property type="match status" value="1"/>
</dbReference>
<dbReference type="eggNOG" id="COG0524">
    <property type="taxonomic scope" value="Bacteria"/>
</dbReference>
<comment type="similarity">
    <text evidence="1">Belongs to the carbohydrate kinase PfkB family.</text>
</comment>
<accession>G8PBQ7</accession>
<evidence type="ECO:0000256" key="2">
    <source>
        <dbReference type="ARBA" id="ARBA00022679"/>
    </source>
</evidence>
<dbReference type="GO" id="GO:0016301">
    <property type="term" value="F:kinase activity"/>
    <property type="evidence" value="ECO:0007669"/>
    <property type="project" value="UniProtKB-KW"/>
</dbReference>
<keyword evidence="8" id="KW-1185">Reference proteome</keyword>
<dbReference type="HOGENOM" id="CLU_027634_6_0_9"/>
<dbReference type="Proteomes" id="UP000005444">
    <property type="component" value="Chromosome"/>
</dbReference>
<keyword evidence="3" id="KW-0547">Nucleotide-binding</keyword>
<name>G8PBQ7_PEDCP</name>
<dbReference type="PANTHER" id="PTHR43085">
    <property type="entry name" value="HEXOKINASE FAMILY MEMBER"/>
    <property type="match status" value="1"/>
</dbReference>